<organism evidence="2">
    <name type="scientific">Tanacetum cinerariifolium</name>
    <name type="common">Dalmatian daisy</name>
    <name type="synonym">Chrysanthemum cinerariifolium</name>
    <dbReference type="NCBI Taxonomy" id="118510"/>
    <lineage>
        <taxon>Eukaryota</taxon>
        <taxon>Viridiplantae</taxon>
        <taxon>Streptophyta</taxon>
        <taxon>Embryophyta</taxon>
        <taxon>Tracheophyta</taxon>
        <taxon>Spermatophyta</taxon>
        <taxon>Magnoliopsida</taxon>
        <taxon>eudicotyledons</taxon>
        <taxon>Gunneridae</taxon>
        <taxon>Pentapetalae</taxon>
        <taxon>asterids</taxon>
        <taxon>campanulids</taxon>
        <taxon>Asterales</taxon>
        <taxon>Asteraceae</taxon>
        <taxon>Asteroideae</taxon>
        <taxon>Anthemideae</taxon>
        <taxon>Anthemidinae</taxon>
        <taxon>Tanacetum</taxon>
    </lineage>
</organism>
<accession>A0A699TVV6</accession>
<feature type="region of interest" description="Disordered" evidence="1">
    <location>
        <begin position="1"/>
        <end position="28"/>
    </location>
</feature>
<sequence length="84" mass="9354">MRPPLRPDGPKPHGPSMNSRRPTMNRARPYNTFFQTPSFETRPFLKSSAVNNSYRAPWVSTANRAVPRTPLMTKVIGTVAALGT</sequence>
<evidence type="ECO:0000313" key="2">
    <source>
        <dbReference type="EMBL" id="GFD15015.1"/>
    </source>
</evidence>
<name>A0A699TVV6_TANCI</name>
<gene>
    <name evidence="2" type="ORF">Tci_886984</name>
</gene>
<proteinExistence type="predicted"/>
<evidence type="ECO:0000256" key="1">
    <source>
        <dbReference type="SAM" id="MobiDB-lite"/>
    </source>
</evidence>
<dbReference type="AlphaFoldDB" id="A0A699TVV6"/>
<protein>
    <submittedName>
        <fullName evidence="2">Uncharacterized protein</fullName>
    </submittedName>
</protein>
<comment type="caution">
    <text evidence="2">The sequence shown here is derived from an EMBL/GenBank/DDBJ whole genome shotgun (WGS) entry which is preliminary data.</text>
</comment>
<reference evidence="2" key="1">
    <citation type="journal article" date="2019" name="Sci. Rep.">
        <title>Draft genome of Tanacetum cinerariifolium, the natural source of mosquito coil.</title>
        <authorList>
            <person name="Yamashiro T."/>
            <person name="Shiraishi A."/>
            <person name="Satake H."/>
            <person name="Nakayama K."/>
        </authorList>
    </citation>
    <scope>NUCLEOTIDE SEQUENCE</scope>
</reference>
<dbReference type="EMBL" id="BKCJ011283566">
    <property type="protein sequence ID" value="GFD15015.1"/>
    <property type="molecule type" value="Genomic_DNA"/>
</dbReference>